<organism evidence="2">
    <name type="scientific">uncultured Thermomicrobiales bacterium</name>
    <dbReference type="NCBI Taxonomy" id="1645740"/>
    <lineage>
        <taxon>Bacteria</taxon>
        <taxon>Pseudomonadati</taxon>
        <taxon>Thermomicrobiota</taxon>
        <taxon>Thermomicrobia</taxon>
        <taxon>Thermomicrobiales</taxon>
        <taxon>environmental samples</taxon>
    </lineage>
</organism>
<evidence type="ECO:0000256" key="1">
    <source>
        <dbReference type="SAM" id="MobiDB-lite"/>
    </source>
</evidence>
<evidence type="ECO:0000313" key="2">
    <source>
        <dbReference type="EMBL" id="CAA9585060.1"/>
    </source>
</evidence>
<reference evidence="2" key="1">
    <citation type="submission" date="2020-02" db="EMBL/GenBank/DDBJ databases">
        <authorList>
            <person name="Meier V. D."/>
        </authorList>
    </citation>
    <scope>NUCLEOTIDE SEQUENCE</scope>
    <source>
        <strain evidence="2">AVDCRST_MAG59</strain>
    </source>
</reference>
<protein>
    <submittedName>
        <fullName evidence="2">Uncharacterized protein</fullName>
    </submittedName>
</protein>
<sequence length="69" mass="7465">MRAAVALGEADRVTIGVAERFALVAARLCRRVGAGGGPRSSGRRRARRPPRPARKGRSRPFSSPPDSRR</sequence>
<feature type="region of interest" description="Disordered" evidence="1">
    <location>
        <begin position="32"/>
        <end position="69"/>
    </location>
</feature>
<gene>
    <name evidence="2" type="ORF">AVDCRST_MAG59-5364</name>
</gene>
<accession>A0A6J4VRS7</accession>
<dbReference type="AlphaFoldDB" id="A0A6J4VRS7"/>
<name>A0A6J4VRS7_9BACT</name>
<feature type="compositionally biased region" description="Low complexity" evidence="1">
    <location>
        <begin position="59"/>
        <end position="69"/>
    </location>
</feature>
<proteinExistence type="predicted"/>
<feature type="compositionally biased region" description="Basic residues" evidence="1">
    <location>
        <begin position="41"/>
        <end position="58"/>
    </location>
</feature>
<dbReference type="EMBL" id="CADCWF010000375">
    <property type="protein sequence ID" value="CAA9585060.1"/>
    <property type="molecule type" value="Genomic_DNA"/>
</dbReference>